<dbReference type="Gene3D" id="3.40.1410.10">
    <property type="entry name" value="Chorismate lyase-like"/>
    <property type="match status" value="1"/>
</dbReference>
<dbReference type="Pfam" id="PF00392">
    <property type="entry name" value="GntR"/>
    <property type="match status" value="1"/>
</dbReference>
<dbReference type="SMART" id="SM00866">
    <property type="entry name" value="UTRA"/>
    <property type="match status" value="1"/>
</dbReference>
<dbReference type="SUPFAM" id="SSF64288">
    <property type="entry name" value="Chorismate lyase-like"/>
    <property type="match status" value="1"/>
</dbReference>
<evidence type="ECO:0000259" key="4">
    <source>
        <dbReference type="PROSITE" id="PS50949"/>
    </source>
</evidence>
<feature type="domain" description="HTH gntR-type" evidence="4">
    <location>
        <begin position="7"/>
        <end position="79"/>
    </location>
</feature>
<dbReference type="SMART" id="SM00345">
    <property type="entry name" value="HTH_GNTR"/>
    <property type="match status" value="1"/>
</dbReference>
<name>A0A6P1NN17_9MICC</name>
<dbReference type="SUPFAM" id="SSF46785">
    <property type="entry name" value="Winged helix' DNA-binding domain"/>
    <property type="match status" value="1"/>
</dbReference>
<accession>A0A6P1NN17</accession>
<dbReference type="PANTHER" id="PTHR44846">
    <property type="entry name" value="MANNOSYL-D-GLYCERATE TRANSPORT/METABOLISM SYSTEM REPRESSOR MNGR-RELATED"/>
    <property type="match status" value="1"/>
</dbReference>
<keyword evidence="1" id="KW-0805">Transcription regulation</keyword>
<dbReference type="InterPro" id="IPR011663">
    <property type="entry name" value="UTRA"/>
</dbReference>
<dbReference type="InterPro" id="IPR028978">
    <property type="entry name" value="Chorismate_lyase_/UTRA_dom_sf"/>
</dbReference>
<evidence type="ECO:0000256" key="2">
    <source>
        <dbReference type="ARBA" id="ARBA00023125"/>
    </source>
</evidence>
<organism evidence="5 6">
    <name type="scientific">Pseudarthrobacter psychrotolerans</name>
    <dbReference type="NCBI Taxonomy" id="2697569"/>
    <lineage>
        <taxon>Bacteria</taxon>
        <taxon>Bacillati</taxon>
        <taxon>Actinomycetota</taxon>
        <taxon>Actinomycetes</taxon>
        <taxon>Micrococcales</taxon>
        <taxon>Micrococcaceae</taxon>
        <taxon>Pseudarthrobacter</taxon>
    </lineage>
</organism>
<keyword evidence="2" id="KW-0238">DNA-binding</keyword>
<proteinExistence type="predicted"/>
<dbReference type="AlphaFoldDB" id="A0A6P1NN17"/>
<dbReference type="PANTHER" id="PTHR44846:SF17">
    <property type="entry name" value="GNTR-FAMILY TRANSCRIPTIONAL REGULATOR"/>
    <property type="match status" value="1"/>
</dbReference>
<keyword evidence="6" id="KW-1185">Reference proteome</keyword>
<dbReference type="GO" id="GO:0045892">
    <property type="term" value="P:negative regulation of DNA-templated transcription"/>
    <property type="evidence" value="ECO:0007669"/>
    <property type="project" value="TreeGrafter"/>
</dbReference>
<dbReference type="InterPro" id="IPR000524">
    <property type="entry name" value="Tscrpt_reg_HTH_GntR"/>
</dbReference>
<dbReference type="Gene3D" id="1.10.10.10">
    <property type="entry name" value="Winged helix-like DNA-binding domain superfamily/Winged helix DNA-binding domain"/>
    <property type="match status" value="1"/>
</dbReference>
<dbReference type="Pfam" id="PF07702">
    <property type="entry name" value="UTRA"/>
    <property type="match status" value="1"/>
</dbReference>
<evidence type="ECO:0000313" key="5">
    <source>
        <dbReference type="EMBL" id="QHK20473.1"/>
    </source>
</evidence>
<dbReference type="GO" id="GO:0003700">
    <property type="term" value="F:DNA-binding transcription factor activity"/>
    <property type="evidence" value="ECO:0007669"/>
    <property type="project" value="InterPro"/>
</dbReference>
<evidence type="ECO:0000256" key="3">
    <source>
        <dbReference type="ARBA" id="ARBA00023163"/>
    </source>
</evidence>
<evidence type="ECO:0000256" key="1">
    <source>
        <dbReference type="ARBA" id="ARBA00023015"/>
    </source>
</evidence>
<dbReference type="InterPro" id="IPR036388">
    <property type="entry name" value="WH-like_DNA-bd_sf"/>
</dbReference>
<dbReference type="InterPro" id="IPR050679">
    <property type="entry name" value="Bact_HTH_transcr_reg"/>
</dbReference>
<dbReference type="GO" id="GO:0003677">
    <property type="term" value="F:DNA binding"/>
    <property type="evidence" value="ECO:0007669"/>
    <property type="project" value="UniProtKB-KW"/>
</dbReference>
<evidence type="ECO:0000313" key="6">
    <source>
        <dbReference type="Proteomes" id="UP000464186"/>
    </source>
</evidence>
<dbReference type="EMBL" id="CP047898">
    <property type="protein sequence ID" value="QHK20473.1"/>
    <property type="molecule type" value="Genomic_DNA"/>
</dbReference>
<dbReference type="KEGG" id="psey:GU243_12880"/>
<dbReference type="PRINTS" id="PR00035">
    <property type="entry name" value="HTHGNTR"/>
</dbReference>
<keyword evidence="3" id="KW-0804">Transcription</keyword>
<sequence>MSLSQLQPLHQRLTDELRTRITSGVWPEGFRIPSEAELCREFDASRGTVRQALSALRGEGLILGGRGKQPVAGRAALSQPFTTFMSFTEWAGSIGKTPGQQTREIARRPASPEVAAQLGITAGEPVVEVLRLRLLGDAPAMVERTSFVLDVGRLLFDFDTDSGSIFSFLKSQGVDLSRARHTIDAVAAEGLDVELLGVERGAPLLRERRLTSSAAGQPIEYSDDRYIPGLTNFTIENTSEHRANLVRVPTTA</sequence>
<dbReference type="InterPro" id="IPR036390">
    <property type="entry name" value="WH_DNA-bd_sf"/>
</dbReference>
<gene>
    <name evidence="5" type="ORF">GU243_12880</name>
</gene>
<dbReference type="Proteomes" id="UP000464186">
    <property type="component" value="Chromosome"/>
</dbReference>
<reference evidence="5 6" key="1">
    <citation type="submission" date="2020-01" db="EMBL/GenBank/DDBJ databases">
        <title>Pseudarthrobacter psychrotolerans sp. nov., isolated from antarctic soil.</title>
        <authorList>
            <person name="Shin Y."/>
            <person name="Park W."/>
        </authorList>
    </citation>
    <scope>NUCLEOTIDE SEQUENCE [LARGE SCALE GENOMIC DNA]</scope>
    <source>
        <strain evidence="5 6">YJ56</strain>
    </source>
</reference>
<protein>
    <submittedName>
        <fullName evidence="5">UTRA domain-containing protein</fullName>
    </submittedName>
</protein>
<dbReference type="CDD" id="cd07377">
    <property type="entry name" value="WHTH_GntR"/>
    <property type="match status" value="1"/>
</dbReference>
<dbReference type="PROSITE" id="PS50949">
    <property type="entry name" value="HTH_GNTR"/>
    <property type="match status" value="1"/>
</dbReference>